<dbReference type="Proteomes" id="UP000008141">
    <property type="component" value="Unassembled WGS sequence"/>
</dbReference>
<dbReference type="GO" id="GO:0030145">
    <property type="term" value="F:manganese ion binding"/>
    <property type="evidence" value="ECO:0007669"/>
    <property type="project" value="TreeGrafter"/>
</dbReference>
<dbReference type="KEGG" id="cvr:CHLNCDRAFT_138033"/>
<dbReference type="InterPro" id="IPR029052">
    <property type="entry name" value="Metallo-depent_PP-like"/>
</dbReference>
<dbReference type="GO" id="GO:0047631">
    <property type="term" value="F:ADP-ribose diphosphatase activity"/>
    <property type="evidence" value="ECO:0007669"/>
    <property type="project" value="TreeGrafter"/>
</dbReference>
<organism evidence="3">
    <name type="scientific">Chlorella variabilis</name>
    <name type="common">Green alga</name>
    <dbReference type="NCBI Taxonomy" id="554065"/>
    <lineage>
        <taxon>Eukaryota</taxon>
        <taxon>Viridiplantae</taxon>
        <taxon>Chlorophyta</taxon>
        <taxon>core chlorophytes</taxon>
        <taxon>Trebouxiophyceae</taxon>
        <taxon>Chlorellales</taxon>
        <taxon>Chlorellaceae</taxon>
        <taxon>Chlorella clade</taxon>
        <taxon>Chlorella</taxon>
    </lineage>
</organism>
<dbReference type="GeneID" id="17358619"/>
<accession>E1Z539</accession>
<evidence type="ECO:0000313" key="3">
    <source>
        <dbReference type="Proteomes" id="UP000008141"/>
    </source>
</evidence>
<dbReference type="PANTHER" id="PTHR16509">
    <property type="match status" value="1"/>
</dbReference>
<feature type="domain" description="Calcineurin-like phosphoesterase" evidence="1">
    <location>
        <begin position="38"/>
        <end position="249"/>
    </location>
</feature>
<dbReference type="STRING" id="554065.E1Z539"/>
<dbReference type="AlphaFoldDB" id="E1Z539"/>
<dbReference type="GO" id="GO:0008663">
    <property type="term" value="F:2',3'-cyclic-nucleotide 2'-phosphodiesterase activity"/>
    <property type="evidence" value="ECO:0007669"/>
    <property type="project" value="TreeGrafter"/>
</dbReference>
<dbReference type="InterPro" id="IPR004843">
    <property type="entry name" value="Calcineurin-like_PHP"/>
</dbReference>
<name>E1Z539_CHLVA</name>
<dbReference type="RefSeq" id="XP_005851559.1">
    <property type="nucleotide sequence ID" value="XM_005851497.1"/>
</dbReference>
<gene>
    <name evidence="2" type="ORF">CHLNCDRAFT_138033</name>
</gene>
<evidence type="ECO:0000259" key="1">
    <source>
        <dbReference type="Pfam" id="PF00149"/>
    </source>
</evidence>
<dbReference type="InParanoid" id="E1Z539"/>
<sequence>MAAEQRPLFSFGCIADAQYADLEDGDTEGRSQLYRQVPGKLRAALAELRAARPRVQLVLHLGDIVNGNAAGQAQCDREFDLVASIFDQELGGDVPALHVVGNHCLSVPREVLVKRLGIPETCYYSRSLGSGWRLVVLDTTEMSGHSGHAPGSRQHREAQEFLASHPMSDEDPQMSSWNGGITRQQLAWLRSELAAAEAAAERVIIASHHQLGQGGARATHMAWNWRDVQQVVLLASPAFRLALAGHDHMGGCACINGRHFVTLEALLEAPPGSNAFAVLHVFGDRIRIAGSGSVTSRELAV</sequence>
<dbReference type="GO" id="GO:0047734">
    <property type="term" value="F:CDP-glycerol diphosphatase activity"/>
    <property type="evidence" value="ECO:0007669"/>
    <property type="project" value="TreeGrafter"/>
</dbReference>
<dbReference type="PANTHER" id="PTHR16509:SF8">
    <property type="entry name" value="MANGANESE-DEPENDENT ADP-RIBOSE_CDP-ALCOHOL DIPHOSPHATASE"/>
    <property type="match status" value="1"/>
</dbReference>
<proteinExistence type="predicted"/>
<dbReference type="EMBL" id="GL433836">
    <property type="protein sequence ID" value="EFN59457.1"/>
    <property type="molecule type" value="Genomic_DNA"/>
</dbReference>
<dbReference type="Gene3D" id="3.60.21.10">
    <property type="match status" value="1"/>
</dbReference>
<dbReference type="Pfam" id="PF00149">
    <property type="entry name" value="Metallophos"/>
    <property type="match status" value="1"/>
</dbReference>
<reference evidence="2 3" key="1">
    <citation type="journal article" date="2010" name="Plant Cell">
        <title>The Chlorella variabilis NC64A genome reveals adaptation to photosymbiosis, coevolution with viruses, and cryptic sex.</title>
        <authorList>
            <person name="Blanc G."/>
            <person name="Duncan G."/>
            <person name="Agarkova I."/>
            <person name="Borodovsky M."/>
            <person name="Gurnon J."/>
            <person name="Kuo A."/>
            <person name="Lindquist E."/>
            <person name="Lucas S."/>
            <person name="Pangilinan J."/>
            <person name="Polle J."/>
            <person name="Salamov A."/>
            <person name="Terry A."/>
            <person name="Yamada T."/>
            <person name="Dunigan D.D."/>
            <person name="Grigoriev I.V."/>
            <person name="Claverie J.M."/>
            <person name="Van Etten J.L."/>
        </authorList>
    </citation>
    <scope>NUCLEOTIDE SEQUENCE [LARGE SCALE GENOMIC DNA]</scope>
    <source>
        <strain evidence="2 3">NC64A</strain>
    </source>
</reference>
<keyword evidence="3" id="KW-1185">Reference proteome</keyword>
<dbReference type="OMA" id="HPGGYGR"/>
<protein>
    <recommendedName>
        <fullName evidence="1">Calcineurin-like phosphoesterase domain-containing protein</fullName>
    </recommendedName>
</protein>
<dbReference type="eggNOG" id="ENOG502S7NI">
    <property type="taxonomic scope" value="Eukaryota"/>
</dbReference>
<evidence type="ECO:0000313" key="2">
    <source>
        <dbReference type="EMBL" id="EFN59457.1"/>
    </source>
</evidence>
<dbReference type="OrthoDB" id="9675250at2759"/>
<dbReference type="SUPFAM" id="SSF56300">
    <property type="entry name" value="Metallo-dependent phosphatases"/>
    <property type="match status" value="1"/>
</dbReference>